<evidence type="ECO:0000259" key="4">
    <source>
        <dbReference type="Pfam" id="PF00535"/>
    </source>
</evidence>
<dbReference type="Proteomes" id="UP000614469">
    <property type="component" value="Unassembled WGS sequence"/>
</dbReference>
<dbReference type="Gene3D" id="3.90.550.10">
    <property type="entry name" value="Spore Coat Polysaccharide Biosynthesis Protein SpsA, Chain A"/>
    <property type="match status" value="1"/>
</dbReference>
<comment type="similarity">
    <text evidence="1">Belongs to the glycosyltransferase 2 family.</text>
</comment>
<dbReference type="InterPro" id="IPR001173">
    <property type="entry name" value="Glyco_trans_2-like"/>
</dbReference>
<sequence>MTPLISVMVVVMGAAEHFEETLVSLLEQTIQDFEIVVVDGGLFEPARQMLARYSSGDARIKVFPQQEPGIAAARTQAMALSSGKYCAVNDADDISLPHRFERQIEFLESHPEISLCGAWIQTFGAGPSQIRQTPPSDAMIRSQMMFLCPFAHSTVIWRRVDILRTGQTYLLESSEDYDLWARLLPRMRFANLPEVLVHYRIHEDQRSNFVEETDLNWGRQMAIRSSLIELLGVIPTRDEAILHQRISTGRENEVWASEAESWLKKLQNANRAKDIFPRQAFDRAVADRWWVVSLGAKSKPVRAWRFISSTIISGIYPGVSGRIVALVRFIKQRLVYGIKRML</sequence>
<dbReference type="GO" id="GO:0016757">
    <property type="term" value="F:glycosyltransferase activity"/>
    <property type="evidence" value="ECO:0007669"/>
    <property type="project" value="UniProtKB-KW"/>
</dbReference>
<dbReference type="EMBL" id="JACNJN010000122">
    <property type="protein sequence ID" value="MBC8335780.1"/>
    <property type="molecule type" value="Genomic_DNA"/>
</dbReference>
<reference evidence="5 6" key="1">
    <citation type="submission" date="2020-08" db="EMBL/GenBank/DDBJ databases">
        <title>Bridging the membrane lipid divide: bacteria of the FCB group superphylum have the potential to synthesize archaeal ether lipids.</title>
        <authorList>
            <person name="Villanueva L."/>
            <person name="Von Meijenfeldt F.A.B."/>
            <person name="Westbye A.B."/>
            <person name="Yadav S."/>
            <person name="Hopmans E.C."/>
            <person name="Dutilh B.E."/>
            <person name="Sinninghe Damste J.S."/>
        </authorList>
    </citation>
    <scope>NUCLEOTIDE SEQUENCE [LARGE SCALE GENOMIC DNA]</scope>
    <source>
        <strain evidence="5">NIOZ-UU36</strain>
    </source>
</reference>
<protein>
    <submittedName>
        <fullName evidence="5">Glycosyltransferase</fullName>
    </submittedName>
</protein>
<dbReference type="Pfam" id="PF00535">
    <property type="entry name" value="Glycos_transf_2"/>
    <property type="match status" value="1"/>
</dbReference>
<dbReference type="SUPFAM" id="SSF53448">
    <property type="entry name" value="Nucleotide-diphospho-sugar transferases"/>
    <property type="match status" value="1"/>
</dbReference>
<dbReference type="PANTHER" id="PTHR43685:SF5">
    <property type="entry name" value="GLYCOSYLTRANSFERASE EPSE-RELATED"/>
    <property type="match status" value="1"/>
</dbReference>
<keyword evidence="3" id="KW-0808">Transferase</keyword>
<accession>A0A8J6NJK0</accession>
<comment type="caution">
    <text evidence="5">The sequence shown here is derived from an EMBL/GenBank/DDBJ whole genome shotgun (WGS) entry which is preliminary data.</text>
</comment>
<evidence type="ECO:0000313" key="6">
    <source>
        <dbReference type="Proteomes" id="UP000614469"/>
    </source>
</evidence>
<feature type="domain" description="Glycosyltransferase 2-like" evidence="4">
    <location>
        <begin position="6"/>
        <end position="163"/>
    </location>
</feature>
<dbReference type="InterPro" id="IPR029044">
    <property type="entry name" value="Nucleotide-diphossugar_trans"/>
</dbReference>
<gene>
    <name evidence="5" type="ORF">H8E29_10965</name>
</gene>
<evidence type="ECO:0000313" key="5">
    <source>
        <dbReference type="EMBL" id="MBC8335780.1"/>
    </source>
</evidence>
<dbReference type="PANTHER" id="PTHR43685">
    <property type="entry name" value="GLYCOSYLTRANSFERASE"/>
    <property type="match status" value="1"/>
</dbReference>
<dbReference type="AlphaFoldDB" id="A0A8J6NJK0"/>
<keyword evidence="2" id="KW-0328">Glycosyltransferase</keyword>
<organism evidence="5 6">
    <name type="scientific">Candidatus Desulfolinea nitratireducens</name>
    <dbReference type="NCBI Taxonomy" id="2841698"/>
    <lineage>
        <taxon>Bacteria</taxon>
        <taxon>Bacillati</taxon>
        <taxon>Chloroflexota</taxon>
        <taxon>Anaerolineae</taxon>
        <taxon>Anaerolineales</taxon>
        <taxon>Anaerolineales incertae sedis</taxon>
        <taxon>Candidatus Desulfolinea</taxon>
    </lineage>
</organism>
<name>A0A8J6NJK0_9CHLR</name>
<dbReference type="InterPro" id="IPR050834">
    <property type="entry name" value="Glycosyltransf_2"/>
</dbReference>
<proteinExistence type="inferred from homology"/>
<evidence type="ECO:0000256" key="1">
    <source>
        <dbReference type="ARBA" id="ARBA00006739"/>
    </source>
</evidence>
<evidence type="ECO:0000256" key="3">
    <source>
        <dbReference type="ARBA" id="ARBA00022679"/>
    </source>
</evidence>
<evidence type="ECO:0000256" key="2">
    <source>
        <dbReference type="ARBA" id="ARBA00022676"/>
    </source>
</evidence>